<sequence>MGQGDGMEAPQHLGEGHEEVSNSLRPRKHLDSDFRKHLETNWGPKYTTLSIFPGGGGETQGHRTLILSFRSLSVKSGLPYRVAVRTTEITWMMELKSQYRKSKYFYHTHTHTHTALESCPAEIPPLPKPGPQISRDFLTRSWQPYLQLVQTSLSRATSEEQLSGLPACE</sequence>
<comment type="caution">
    <text evidence="1">The sequence shown here is derived from an EMBL/GenBank/DDBJ whole genome shotgun (WGS) entry which is preliminary data.</text>
</comment>
<dbReference type="EMBL" id="CM037619">
    <property type="protein sequence ID" value="KAH8006376.1"/>
    <property type="molecule type" value="Genomic_DNA"/>
</dbReference>
<organism evidence="1 2">
    <name type="scientific">Sphaerodactylus townsendi</name>
    <dbReference type="NCBI Taxonomy" id="933632"/>
    <lineage>
        <taxon>Eukaryota</taxon>
        <taxon>Metazoa</taxon>
        <taxon>Chordata</taxon>
        <taxon>Craniata</taxon>
        <taxon>Vertebrata</taxon>
        <taxon>Euteleostomi</taxon>
        <taxon>Lepidosauria</taxon>
        <taxon>Squamata</taxon>
        <taxon>Bifurcata</taxon>
        <taxon>Gekkota</taxon>
        <taxon>Sphaerodactylidae</taxon>
        <taxon>Sphaerodactylus</taxon>
    </lineage>
</organism>
<evidence type="ECO:0000313" key="1">
    <source>
        <dbReference type="EMBL" id="KAH8006376.1"/>
    </source>
</evidence>
<evidence type="ECO:0000313" key="2">
    <source>
        <dbReference type="Proteomes" id="UP000827872"/>
    </source>
</evidence>
<accession>A0ACB8FLI2</accession>
<protein>
    <submittedName>
        <fullName evidence="1">Uncharacterized protein</fullName>
    </submittedName>
</protein>
<proteinExistence type="predicted"/>
<name>A0ACB8FLI2_9SAUR</name>
<keyword evidence="2" id="KW-1185">Reference proteome</keyword>
<reference evidence="1" key="1">
    <citation type="submission" date="2021-08" db="EMBL/GenBank/DDBJ databases">
        <title>The first chromosome-level gecko genome reveals the dynamic sex chromosomes of Neotropical dwarf geckos (Sphaerodactylidae: Sphaerodactylus).</title>
        <authorList>
            <person name="Pinto B.J."/>
            <person name="Keating S.E."/>
            <person name="Gamble T."/>
        </authorList>
    </citation>
    <scope>NUCLEOTIDE SEQUENCE</scope>
    <source>
        <strain evidence="1">TG3544</strain>
    </source>
</reference>
<dbReference type="Proteomes" id="UP000827872">
    <property type="component" value="Linkage Group LG06"/>
</dbReference>
<gene>
    <name evidence="1" type="ORF">K3G42_003208</name>
</gene>